<dbReference type="Proteomes" id="UP000824881">
    <property type="component" value="Unassembled WGS sequence"/>
</dbReference>
<comment type="caution">
    <text evidence="1">The sequence shown here is derived from an EMBL/GenBank/DDBJ whole genome shotgun (WGS) entry which is preliminary data.</text>
</comment>
<organism evidence="1 2">
    <name type="scientific">Pleurotus cornucopiae</name>
    <name type="common">Cornucopia mushroom</name>
    <dbReference type="NCBI Taxonomy" id="5321"/>
    <lineage>
        <taxon>Eukaryota</taxon>
        <taxon>Fungi</taxon>
        <taxon>Dikarya</taxon>
        <taxon>Basidiomycota</taxon>
        <taxon>Agaricomycotina</taxon>
        <taxon>Agaricomycetes</taxon>
        <taxon>Agaricomycetidae</taxon>
        <taxon>Agaricales</taxon>
        <taxon>Pleurotineae</taxon>
        <taxon>Pleurotaceae</taxon>
        <taxon>Pleurotus</taxon>
    </lineage>
</organism>
<dbReference type="EMBL" id="WQMT02000004">
    <property type="protein sequence ID" value="KAG9223840.1"/>
    <property type="molecule type" value="Genomic_DNA"/>
</dbReference>
<evidence type="ECO:0000313" key="1">
    <source>
        <dbReference type="EMBL" id="KAG9223840.1"/>
    </source>
</evidence>
<proteinExistence type="predicted"/>
<protein>
    <submittedName>
        <fullName evidence="1">Uncharacterized protein</fullName>
    </submittedName>
</protein>
<sequence length="1706" mass="191392">MSRSHQHPALPSRSQPSNPTALNTRSSSRKAVKRLSLPSPPQSHQIPKNPKPAPRLSRSRTTSAPGLSAFDCIYSDSPLTPIPSESPDRFSSFSKAHISAFTYIPPNPPPCPLATPFENAPTMGVRAKIEQSNPTKPPTMGEGDVDASLLWDWFNKSEIFFRHKPSISVDARVETIAWGMSGIHAVRWLSANSTNLSSMDWDTYKEHMRNLFLPSDWEHTTRMDVLRVQQGSRAFADFSLDMMARNNLLAGTDSFLNDEFLRDTLEANMDRELARECNRENANSVASFKDWLAEVKRIDERRRARLEEINQAFARLNVRSSSNASRPTTATKTPFAPKNTAVSTSVFVPIPKLLSEERTLLSENGGCFKCRKFWAGHLGARCTAPPIDGSKYKTLTARDVPPRPPNYVSRSAGVSAVVINDENSPPSASISEVEPTVSAVAAVMPETTDCTWVSDGDWSDDEYAPFSCSNLFWRYCLRDVSSPAAPSSVNGLVDNGSAVVLIRSDLADAFGLTRLKAKKPFVCSAAFSGVGKDLSLDEFVHIRPFSQDGLFRSKPLRAFVSPSLVADTILGLPFLRANGFVIDHRSNTCISKMDNCTSYDLFSSSTVPSQSASPWRLTHTRASDVRLARRKAHSDHKEFLSGAEFRVALRQRRMHRLSRPLQGNSVVAAIKDRLEDVSAQKTFQDQLLRMDAEMKKKFGDLFEDLPPVHRLPDQVYHKFRLKDANKVVNKRGYTCPRKICDAWKILLDEALASGKLRPSDSEYASPAFLVPKSDPNALPRWVNDYRELNDNTIPDRFPLPRIDEILADCGKGKIWGKLDMTNAFFQTKVHPDHIKYTAVRTPFGLYEWVVMPQGCRNAPATHQRRMVAALRHLIGKICHVYLDDIIIWSSSLAEHIRNVEAVLLALRDAALYCNVKKTQLFCTSINFLGHHISQAGIQADCNKALKIAEWPTPKTATDVRQFLGLVRYLAIFLPRLADLTSTLTPLTNKAVGRDPVDWQPSHQDAFEKIKSLVVSRECLTVIDHENPGDNKIFVTTDASDVGTGAVLSFGPTWATSRPVAYDSKQLNPAERNYATHDKEMLAIVRALHKWRVDLLGAEFEVYTDHRTLEFFNKQRDLNKKQLRWQTFLADYNFDIRYIKGEDNTVADALSREFSCEPLITAPVLAAGALASVCPAPPTVVAPVLRIDADGELLEKIVSGYEGDTWCQKLLSNGNNIAGVSRRNRLLYVGERLVVPRVPEVRELLFQLAHDALGHYGTGKSYMALRDSFYWPNMHRDLEQAYIPGCVECQRNKSPTVKPVGPLHSLAVPEERFACVALDFVGPLPEDEGYNYLLTITDRLGADVRLIPCKTDLTAERCAALFFEHWYCENGLPTEIVSDRDKLFVSKFWSALHKLTGIKLKLSSSFHPQTDGASERTNKTIIQSLRYYVDRNQSGWVKALPHVRFCFMNTVNASTGFSPFQLRLGCSPRTVPALTTATETSVPSAAEIIKRIEEYTAQAKDSLIASKIAQSLSANTHRRDEIPFKTGDKVFLSTTNRRKEYKHAGDDRVAKFMPRYDGPYEITRCFPERSTYTLLMPNSPDVFPTFHASQLRRFVENDVELFPSRELDRPEAVIVDGTGEEEWLVDKIVDEKRGRGGQEYLVSWKGYGAEENRWLKRCDVEELEALDIWEAQRKVGRTSAVSDTPPATGSLRQRRTGPSKKSEKGRV</sequence>
<reference evidence="1 2" key="1">
    <citation type="journal article" date="2021" name="Appl. Environ. Microbiol.">
        <title>Genetic linkage and physical mapping for an oyster mushroom Pleurotus cornucopiae and QTL analysis for the trait cap color.</title>
        <authorList>
            <person name="Zhang Y."/>
            <person name="Gao W."/>
            <person name="Sonnenberg A."/>
            <person name="Chen Q."/>
            <person name="Zhang J."/>
            <person name="Huang C."/>
        </authorList>
    </citation>
    <scope>NUCLEOTIDE SEQUENCE [LARGE SCALE GENOMIC DNA]</scope>
    <source>
        <strain evidence="1">CCMSSC00406</strain>
    </source>
</reference>
<accession>A0ACB7J0M7</accession>
<keyword evidence="2" id="KW-1185">Reference proteome</keyword>
<evidence type="ECO:0000313" key="2">
    <source>
        <dbReference type="Proteomes" id="UP000824881"/>
    </source>
</evidence>
<gene>
    <name evidence="1" type="ORF">CCMSSC00406_0007702</name>
</gene>
<name>A0ACB7J0M7_PLECO</name>